<evidence type="ECO:0000259" key="5">
    <source>
        <dbReference type="Pfam" id="PF22048"/>
    </source>
</evidence>
<evidence type="ECO:0000256" key="3">
    <source>
        <dbReference type="SAM" id="MobiDB-lite"/>
    </source>
</evidence>
<dbReference type="GO" id="GO:0005634">
    <property type="term" value="C:nucleus"/>
    <property type="evidence" value="ECO:0007669"/>
    <property type="project" value="TreeGrafter"/>
</dbReference>
<dbReference type="EMBL" id="SPLM01000037">
    <property type="protein sequence ID" value="TMW65499.1"/>
    <property type="molecule type" value="Genomic_DNA"/>
</dbReference>
<evidence type="ECO:0000256" key="2">
    <source>
        <dbReference type="ARBA" id="ARBA00023054"/>
    </source>
</evidence>
<feature type="region of interest" description="Disordered" evidence="3">
    <location>
        <begin position="18"/>
        <end position="137"/>
    </location>
</feature>
<dbReference type="Proteomes" id="UP000794436">
    <property type="component" value="Unassembled WGS sequence"/>
</dbReference>
<dbReference type="InterPro" id="IPR054413">
    <property type="entry name" value="LSO1/2"/>
</dbReference>
<comment type="similarity">
    <text evidence="1">Belongs to the CCDC124 family.</text>
</comment>
<feature type="compositionally biased region" description="Low complexity" evidence="3">
    <location>
        <begin position="123"/>
        <end position="136"/>
    </location>
</feature>
<dbReference type="PANTHER" id="PTHR21680">
    <property type="entry name" value="COILED-COIL DOMAIN-CONTAINING PROTEIN 124"/>
    <property type="match status" value="1"/>
</dbReference>
<dbReference type="AlphaFoldDB" id="A0A8K1CL29"/>
<evidence type="ECO:0000256" key="1">
    <source>
        <dbReference type="ARBA" id="ARBA00008296"/>
    </source>
</evidence>
<evidence type="ECO:0008006" key="8">
    <source>
        <dbReference type="Google" id="ProtNLM"/>
    </source>
</evidence>
<accession>A0A8K1CL29</accession>
<dbReference type="GO" id="GO:0003713">
    <property type="term" value="F:transcription coactivator activity"/>
    <property type="evidence" value="ECO:0007669"/>
    <property type="project" value="TreeGrafter"/>
</dbReference>
<feature type="domain" description="Coiled-coil" evidence="4">
    <location>
        <begin position="177"/>
        <end position="257"/>
    </location>
</feature>
<organism evidence="6 7">
    <name type="scientific">Pythium oligandrum</name>
    <name type="common">Mycoparasitic fungus</name>
    <dbReference type="NCBI Taxonomy" id="41045"/>
    <lineage>
        <taxon>Eukaryota</taxon>
        <taxon>Sar</taxon>
        <taxon>Stramenopiles</taxon>
        <taxon>Oomycota</taxon>
        <taxon>Peronosporomycetes</taxon>
        <taxon>Pythiales</taxon>
        <taxon>Pythiaceae</taxon>
        <taxon>Pythium</taxon>
    </lineage>
</organism>
<comment type="caution">
    <text evidence="6">The sequence shown here is derived from an EMBL/GenBank/DDBJ whole genome shotgun (WGS) entry which is preliminary data.</text>
</comment>
<name>A0A8K1CL29_PYTOL</name>
<dbReference type="PANTHER" id="PTHR21680:SF0">
    <property type="entry name" value="COILED-COIL DOMAIN-CONTAINING PROTEIN 124"/>
    <property type="match status" value="1"/>
</dbReference>
<evidence type="ECO:0000313" key="6">
    <source>
        <dbReference type="EMBL" id="TMW65499.1"/>
    </source>
</evidence>
<sequence length="266" mass="28990">MGKKGGGSNVNTKVEAANAKKAAAQAVKNAKASAAAEAAEAADWSKGSDARGDRRRQEEERKRQEAEAKKAELKRIQALEEHALEKMEDKSAIRKNTTKAKKEVNKPWEEALKPAVKKSNRGARAAPAAASTAPVPHNGKVTQAMIAAKKEAEAAKAAKEAADRAKGITFGNSFTENRNRSIDVEGEARSLEAALDVLTTDDTAQKHPEKRMKAAYKAFEEAMMPQFRADFPGLKLSQYKDRIFEAWKKSPENPMNQASLAYNAKK</sequence>
<keyword evidence="7" id="KW-1185">Reference proteome</keyword>
<dbReference type="Pfam" id="PF06244">
    <property type="entry name" value="Ccdc124"/>
    <property type="match status" value="1"/>
</dbReference>
<dbReference type="OrthoDB" id="76412at2759"/>
<evidence type="ECO:0000313" key="7">
    <source>
        <dbReference type="Proteomes" id="UP000794436"/>
    </source>
</evidence>
<dbReference type="InterPro" id="IPR010422">
    <property type="entry name" value="Ccdc124/Oxs1"/>
</dbReference>
<feature type="compositionally biased region" description="Basic and acidic residues" evidence="3">
    <location>
        <begin position="100"/>
        <end position="112"/>
    </location>
</feature>
<reference evidence="6" key="1">
    <citation type="submission" date="2019-03" db="EMBL/GenBank/DDBJ databases">
        <title>Long read genome sequence of the mycoparasitic Pythium oligandrum ATCC 38472 isolated from sugarbeet rhizosphere.</title>
        <authorList>
            <person name="Gaulin E."/>
        </authorList>
    </citation>
    <scope>NUCLEOTIDE SEQUENCE</scope>
    <source>
        <strain evidence="6">ATCC 38472_TT</strain>
    </source>
</reference>
<dbReference type="InterPro" id="IPR054414">
    <property type="entry name" value="Ccdc124/Oxs1_C"/>
</dbReference>
<dbReference type="GO" id="GO:0006366">
    <property type="term" value="P:transcription by RNA polymerase II"/>
    <property type="evidence" value="ECO:0007669"/>
    <property type="project" value="TreeGrafter"/>
</dbReference>
<gene>
    <name evidence="6" type="ORF">Poli38472_008141</name>
</gene>
<feature type="compositionally biased region" description="Basic and acidic residues" evidence="3">
    <location>
        <begin position="46"/>
        <end position="92"/>
    </location>
</feature>
<protein>
    <recommendedName>
        <fullName evidence="8">Coiled-coil domain-containing protein 124</fullName>
    </recommendedName>
</protein>
<evidence type="ECO:0000259" key="4">
    <source>
        <dbReference type="Pfam" id="PF06244"/>
    </source>
</evidence>
<dbReference type="Pfam" id="PF22048">
    <property type="entry name" value="LSO1_2-like"/>
    <property type="match status" value="1"/>
</dbReference>
<feature type="compositionally biased region" description="Low complexity" evidence="3">
    <location>
        <begin position="18"/>
        <end position="42"/>
    </location>
</feature>
<proteinExistence type="inferred from homology"/>
<keyword evidence="2" id="KW-0175">Coiled coil</keyword>
<feature type="domain" description="LSO1/LSO2" evidence="5">
    <location>
        <begin position="12"/>
        <end position="81"/>
    </location>
</feature>